<dbReference type="PANTHER" id="PTHR24305:SF187">
    <property type="entry name" value="P450, PUTATIVE (EUROFUNG)-RELATED"/>
    <property type="match status" value="1"/>
</dbReference>
<dbReference type="Gene3D" id="1.10.630.10">
    <property type="entry name" value="Cytochrome P450"/>
    <property type="match status" value="1"/>
</dbReference>
<keyword evidence="6 8" id="KW-0408">Iron</keyword>
<evidence type="ECO:0000256" key="2">
    <source>
        <dbReference type="ARBA" id="ARBA00005179"/>
    </source>
</evidence>
<dbReference type="GO" id="GO:0020037">
    <property type="term" value="F:heme binding"/>
    <property type="evidence" value="ECO:0007669"/>
    <property type="project" value="InterPro"/>
</dbReference>
<evidence type="ECO:0000256" key="1">
    <source>
        <dbReference type="ARBA" id="ARBA00001971"/>
    </source>
</evidence>
<dbReference type="CDD" id="cd11061">
    <property type="entry name" value="CYP67-like"/>
    <property type="match status" value="1"/>
</dbReference>
<dbReference type="AlphaFoldDB" id="S8EBC4"/>
<dbReference type="GO" id="GO:0005506">
    <property type="term" value="F:iron ion binding"/>
    <property type="evidence" value="ECO:0007669"/>
    <property type="project" value="InterPro"/>
</dbReference>
<evidence type="ECO:0008006" key="12">
    <source>
        <dbReference type="Google" id="ProtNLM"/>
    </source>
</evidence>
<keyword evidence="9" id="KW-1133">Transmembrane helix</keyword>
<keyword evidence="11" id="KW-1185">Reference proteome</keyword>
<dbReference type="Proteomes" id="UP000015241">
    <property type="component" value="Unassembled WGS sequence"/>
</dbReference>
<comment type="cofactor">
    <cofactor evidence="1 8">
        <name>heme</name>
        <dbReference type="ChEBI" id="CHEBI:30413"/>
    </cofactor>
</comment>
<keyword evidence="5" id="KW-0560">Oxidoreductase</keyword>
<comment type="pathway">
    <text evidence="2">Secondary metabolite biosynthesis.</text>
</comment>
<reference evidence="10 11" key="1">
    <citation type="journal article" date="2012" name="Science">
        <title>The Paleozoic origin of enzymatic lignin decomposition reconstructed from 31 fungal genomes.</title>
        <authorList>
            <person name="Floudas D."/>
            <person name="Binder M."/>
            <person name="Riley R."/>
            <person name="Barry K."/>
            <person name="Blanchette R.A."/>
            <person name="Henrissat B."/>
            <person name="Martinez A.T."/>
            <person name="Otillar R."/>
            <person name="Spatafora J.W."/>
            <person name="Yadav J.S."/>
            <person name="Aerts A."/>
            <person name="Benoit I."/>
            <person name="Boyd A."/>
            <person name="Carlson A."/>
            <person name="Copeland A."/>
            <person name="Coutinho P.M."/>
            <person name="de Vries R.P."/>
            <person name="Ferreira P."/>
            <person name="Findley K."/>
            <person name="Foster B."/>
            <person name="Gaskell J."/>
            <person name="Glotzer D."/>
            <person name="Gorecki P."/>
            <person name="Heitman J."/>
            <person name="Hesse C."/>
            <person name="Hori C."/>
            <person name="Igarashi K."/>
            <person name="Jurgens J.A."/>
            <person name="Kallen N."/>
            <person name="Kersten P."/>
            <person name="Kohler A."/>
            <person name="Kuees U."/>
            <person name="Kumar T.K.A."/>
            <person name="Kuo A."/>
            <person name="LaButti K."/>
            <person name="Larrondo L.F."/>
            <person name="Lindquist E."/>
            <person name="Ling A."/>
            <person name="Lombard V."/>
            <person name="Lucas S."/>
            <person name="Lundell T."/>
            <person name="Martin R."/>
            <person name="McLaughlin D.J."/>
            <person name="Morgenstern I."/>
            <person name="Morin E."/>
            <person name="Murat C."/>
            <person name="Nagy L.G."/>
            <person name="Nolan M."/>
            <person name="Ohm R.A."/>
            <person name="Patyshakuliyeva A."/>
            <person name="Rokas A."/>
            <person name="Ruiz-Duenas F.J."/>
            <person name="Sabat G."/>
            <person name="Salamov A."/>
            <person name="Samejima M."/>
            <person name="Schmutz J."/>
            <person name="Slot J.C."/>
            <person name="St John F."/>
            <person name="Stenlid J."/>
            <person name="Sun H."/>
            <person name="Sun S."/>
            <person name="Syed K."/>
            <person name="Tsang A."/>
            <person name="Wiebenga A."/>
            <person name="Young D."/>
            <person name="Pisabarro A."/>
            <person name="Eastwood D.C."/>
            <person name="Martin F."/>
            <person name="Cullen D."/>
            <person name="Grigoriev I.V."/>
            <person name="Hibbett D.S."/>
        </authorList>
    </citation>
    <scope>NUCLEOTIDE SEQUENCE</scope>
    <source>
        <strain evidence="11">FP-58527</strain>
    </source>
</reference>
<keyword evidence="7" id="KW-0503">Monooxygenase</keyword>
<dbReference type="EMBL" id="KE504138">
    <property type="protein sequence ID" value="EPT01928.1"/>
    <property type="molecule type" value="Genomic_DNA"/>
</dbReference>
<feature type="transmembrane region" description="Helical" evidence="9">
    <location>
        <begin position="27"/>
        <end position="44"/>
    </location>
</feature>
<dbReference type="STRING" id="743788.S8EBC4"/>
<evidence type="ECO:0000256" key="6">
    <source>
        <dbReference type="ARBA" id="ARBA00023004"/>
    </source>
</evidence>
<keyword evidence="9" id="KW-0812">Transmembrane</keyword>
<evidence type="ECO:0000256" key="3">
    <source>
        <dbReference type="ARBA" id="ARBA00010617"/>
    </source>
</evidence>
<dbReference type="InterPro" id="IPR002401">
    <property type="entry name" value="Cyt_P450_E_grp-I"/>
</dbReference>
<gene>
    <name evidence="10" type="ORF">FOMPIDRAFT_1029494</name>
</gene>
<evidence type="ECO:0000256" key="4">
    <source>
        <dbReference type="ARBA" id="ARBA00022723"/>
    </source>
</evidence>
<feature type="transmembrane region" description="Helical" evidence="9">
    <location>
        <begin position="56"/>
        <end position="76"/>
    </location>
</feature>
<dbReference type="InterPro" id="IPR001128">
    <property type="entry name" value="Cyt_P450"/>
</dbReference>
<evidence type="ECO:0000256" key="5">
    <source>
        <dbReference type="ARBA" id="ARBA00023002"/>
    </source>
</evidence>
<dbReference type="PANTHER" id="PTHR24305">
    <property type="entry name" value="CYTOCHROME P450"/>
    <property type="match status" value="1"/>
</dbReference>
<keyword evidence="8" id="KW-0349">Heme</keyword>
<dbReference type="InParanoid" id="S8EBC4"/>
<dbReference type="OrthoDB" id="6692864at2759"/>
<dbReference type="GO" id="GO:0016705">
    <property type="term" value="F:oxidoreductase activity, acting on paired donors, with incorporation or reduction of molecular oxygen"/>
    <property type="evidence" value="ECO:0007669"/>
    <property type="project" value="InterPro"/>
</dbReference>
<evidence type="ECO:0000256" key="7">
    <source>
        <dbReference type="ARBA" id="ARBA00023033"/>
    </source>
</evidence>
<dbReference type="SUPFAM" id="SSF48264">
    <property type="entry name" value="Cytochrome P450"/>
    <property type="match status" value="1"/>
</dbReference>
<dbReference type="Pfam" id="PF00067">
    <property type="entry name" value="p450"/>
    <property type="match status" value="1"/>
</dbReference>
<dbReference type="GO" id="GO:0004497">
    <property type="term" value="F:monooxygenase activity"/>
    <property type="evidence" value="ECO:0007669"/>
    <property type="project" value="UniProtKB-KW"/>
</dbReference>
<evidence type="ECO:0000256" key="9">
    <source>
        <dbReference type="SAM" id="Phobius"/>
    </source>
</evidence>
<accession>S8EBC4</accession>
<organism evidence="10 11">
    <name type="scientific">Fomitopsis schrenkii</name>
    <name type="common">Brown rot fungus</name>
    <dbReference type="NCBI Taxonomy" id="2126942"/>
    <lineage>
        <taxon>Eukaryota</taxon>
        <taxon>Fungi</taxon>
        <taxon>Dikarya</taxon>
        <taxon>Basidiomycota</taxon>
        <taxon>Agaricomycotina</taxon>
        <taxon>Agaricomycetes</taxon>
        <taxon>Polyporales</taxon>
        <taxon>Fomitopsis</taxon>
    </lineage>
</organism>
<name>S8EBC4_FOMSC</name>
<keyword evidence="9" id="KW-0472">Membrane</keyword>
<evidence type="ECO:0000313" key="11">
    <source>
        <dbReference type="Proteomes" id="UP000015241"/>
    </source>
</evidence>
<dbReference type="PRINTS" id="PR00463">
    <property type="entry name" value="EP450I"/>
</dbReference>
<protein>
    <recommendedName>
        <fullName evidence="12">Cytochrome P450</fullName>
    </recommendedName>
</protein>
<proteinExistence type="inferred from homology"/>
<dbReference type="InterPro" id="IPR036396">
    <property type="entry name" value="Cyt_P450_sf"/>
</dbReference>
<dbReference type="PRINTS" id="PR00385">
    <property type="entry name" value="P450"/>
</dbReference>
<sequence length="560" mass="61403">MYPAVISTGLAALVTHAFFRKYEPTSLLLTLAALVTLPVLLHVISVTAPLSNLRHYFLTCGTYYVTLALSISAYRISPVHPLSRYPGPLLCKLSKFWLLWVASTGKLHVYIRRLHDQYGPIVRTGPNELSIIDTAFVSGILGTNSMPKGPMWDGRTASGKQGGPSSMKGGLIGARDKQWHTEARRVWNRAFTTSAVKQYELIVLRRAWQLVDELKKRCKATVDRPSGGGEACVDMALWLSLFSFDFMGDFAFSEPFGLMTEGSDKGGLIHGMESSLYVPALAGHVPWAVGLVSSLNLQVSSLGNLALKLVTKRLKEGAKYYDLFYHINDEAKLEQEHTPIQVVVMNTATAVVAGSDTTATTLSGIAYFLLSNPACFSRLRAEIDEAFPPGVKEPTDTTVLAQMPYLNAVINESLRLYPAVPTMLQRAPSKGSGGHLLGPGVFVPEGTAITVPPYAMHRSPRYFSPDPDRFWPERWLADAKEGVVTDRSAFIPFSTGSAGCVGKPLALVELRVVVALLVQTFDMRFAPGYDTKQWDEDFHDYFVARKGGLPAVLLCRVVEA</sequence>
<evidence type="ECO:0000313" key="10">
    <source>
        <dbReference type="EMBL" id="EPT01928.1"/>
    </source>
</evidence>
<keyword evidence="4 8" id="KW-0479">Metal-binding</keyword>
<dbReference type="HOGENOM" id="CLU_001570_14_10_1"/>
<evidence type="ECO:0000256" key="8">
    <source>
        <dbReference type="PIRSR" id="PIRSR602401-1"/>
    </source>
</evidence>
<comment type="similarity">
    <text evidence="3">Belongs to the cytochrome P450 family.</text>
</comment>
<dbReference type="eggNOG" id="KOG0158">
    <property type="taxonomic scope" value="Eukaryota"/>
</dbReference>
<dbReference type="InterPro" id="IPR050121">
    <property type="entry name" value="Cytochrome_P450_monoxygenase"/>
</dbReference>
<feature type="binding site" description="axial binding residue" evidence="8">
    <location>
        <position position="500"/>
    </location>
    <ligand>
        <name>heme</name>
        <dbReference type="ChEBI" id="CHEBI:30413"/>
    </ligand>
    <ligandPart>
        <name>Fe</name>
        <dbReference type="ChEBI" id="CHEBI:18248"/>
    </ligandPart>
</feature>